<dbReference type="SUPFAM" id="SSF48690">
    <property type="entry name" value="Epsilon subunit of mitochondrial F1F0-ATP synthase"/>
    <property type="match status" value="1"/>
</dbReference>
<feature type="region of interest" description="Disordered" evidence="2">
    <location>
        <begin position="71"/>
        <end position="98"/>
    </location>
</feature>
<dbReference type="GO" id="GO:0046933">
    <property type="term" value="F:proton-transporting ATP synthase activity, rotational mechanism"/>
    <property type="evidence" value="ECO:0007669"/>
    <property type="project" value="InterPro"/>
</dbReference>
<evidence type="ECO:0000313" key="5">
    <source>
        <dbReference type="WBParaSite" id="L893_g15445.t1"/>
    </source>
</evidence>
<evidence type="ECO:0000256" key="3">
    <source>
        <dbReference type="SAM" id="SignalP"/>
    </source>
</evidence>
<dbReference type="PANTHER" id="PTHR12448">
    <property type="entry name" value="ATP SYNTHASE EPSILON CHAIN, MITOCHONDRIAL"/>
    <property type="match status" value="1"/>
</dbReference>
<dbReference type="GO" id="GO:0042776">
    <property type="term" value="P:proton motive force-driven mitochondrial ATP synthesis"/>
    <property type="evidence" value="ECO:0007669"/>
    <property type="project" value="TreeGrafter"/>
</dbReference>
<dbReference type="Gene3D" id="1.10.1620.20">
    <property type="entry name" value="ATP synthase, F1 complex, epsilon subunit superfamily, mitochondrial"/>
    <property type="match status" value="1"/>
</dbReference>
<sequence>MFSFLNILFAIGCERAVRLLSGSDRCSNHSSSSEKTLFFKQAAMQWRTAGINYVRYSQIAAQVVRQCVKESKSAAQKKNPATLKVTPWEKGEPVKKDQ</sequence>
<dbReference type="WBParaSite" id="L893_g15445.t1">
    <property type="protein sequence ID" value="L893_g15445.t1"/>
    <property type="gene ID" value="L893_g15445"/>
</dbReference>
<dbReference type="AlphaFoldDB" id="A0A1I7YE58"/>
<dbReference type="CDD" id="cd12153">
    <property type="entry name" value="F1-ATPase_epsilon"/>
    <property type="match status" value="1"/>
</dbReference>
<dbReference type="InterPro" id="IPR036742">
    <property type="entry name" value="ATP_synth_F1_esu_sf_mt"/>
</dbReference>
<dbReference type="PANTHER" id="PTHR12448:SF0">
    <property type="entry name" value="ATP SYNTHASE SUBUNIT EPSILON, MITOCHONDRIAL"/>
    <property type="match status" value="1"/>
</dbReference>
<feature type="signal peptide" evidence="3">
    <location>
        <begin position="1"/>
        <end position="16"/>
    </location>
</feature>
<evidence type="ECO:0000313" key="4">
    <source>
        <dbReference type="Proteomes" id="UP000095287"/>
    </source>
</evidence>
<proteinExistence type="inferred from homology"/>
<protein>
    <submittedName>
        <fullName evidence="5">ATP synthase subunit epsilon, mitochondrial</fullName>
    </submittedName>
</protein>
<organism evidence="4 5">
    <name type="scientific">Steinernema glaseri</name>
    <dbReference type="NCBI Taxonomy" id="37863"/>
    <lineage>
        <taxon>Eukaryota</taxon>
        <taxon>Metazoa</taxon>
        <taxon>Ecdysozoa</taxon>
        <taxon>Nematoda</taxon>
        <taxon>Chromadorea</taxon>
        <taxon>Rhabditida</taxon>
        <taxon>Tylenchina</taxon>
        <taxon>Panagrolaimomorpha</taxon>
        <taxon>Strongyloidoidea</taxon>
        <taxon>Steinernematidae</taxon>
        <taxon>Steinernema</taxon>
    </lineage>
</organism>
<feature type="chain" id="PRO_5009312131" evidence="3">
    <location>
        <begin position="17"/>
        <end position="98"/>
    </location>
</feature>
<name>A0A1I7YE58_9BILA</name>
<dbReference type="GO" id="GO:0005743">
    <property type="term" value="C:mitochondrial inner membrane"/>
    <property type="evidence" value="ECO:0007669"/>
    <property type="project" value="InterPro"/>
</dbReference>
<accession>A0A1I7YE58</accession>
<keyword evidence="4" id="KW-1185">Reference proteome</keyword>
<reference evidence="5" key="1">
    <citation type="submission" date="2016-11" db="UniProtKB">
        <authorList>
            <consortium name="WormBaseParasite"/>
        </authorList>
    </citation>
    <scope>IDENTIFICATION</scope>
</reference>
<comment type="similarity">
    <text evidence="1">Belongs to the eukaryotic ATPase epsilon family.</text>
</comment>
<dbReference type="Proteomes" id="UP000095287">
    <property type="component" value="Unplaced"/>
</dbReference>
<keyword evidence="3" id="KW-0732">Signal</keyword>
<evidence type="ECO:0000256" key="2">
    <source>
        <dbReference type="SAM" id="MobiDB-lite"/>
    </source>
</evidence>
<dbReference type="GO" id="GO:0045259">
    <property type="term" value="C:proton-transporting ATP synthase complex"/>
    <property type="evidence" value="ECO:0007669"/>
    <property type="project" value="InterPro"/>
</dbReference>
<feature type="compositionally biased region" description="Basic and acidic residues" evidence="2">
    <location>
        <begin position="87"/>
        <end position="98"/>
    </location>
</feature>
<evidence type="ECO:0000256" key="1">
    <source>
        <dbReference type="ARBA" id="ARBA00009502"/>
    </source>
</evidence>
<dbReference type="InterPro" id="IPR006721">
    <property type="entry name" value="ATP_synth_F1_esu_mt"/>
</dbReference>
<dbReference type="Pfam" id="PF04627">
    <property type="entry name" value="ATP-synt_Eps"/>
    <property type="match status" value="1"/>
</dbReference>